<dbReference type="Gene3D" id="3.40.630.30">
    <property type="match status" value="1"/>
</dbReference>
<dbReference type="Proteomes" id="UP000310541">
    <property type="component" value="Unassembled WGS sequence"/>
</dbReference>
<dbReference type="PROSITE" id="PS51186">
    <property type="entry name" value="GNAT"/>
    <property type="match status" value="1"/>
</dbReference>
<feature type="domain" description="N-acetyltransferase" evidence="1">
    <location>
        <begin position="3"/>
        <end position="151"/>
    </location>
</feature>
<reference evidence="2 3" key="1">
    <citation type="submission" date="2019-04" db="EMBL/GenBank/DDBJ databases">
        <title>Genome sequence of Bacillus hwajinpoensis strain Y2.</title>
        <authorList>
            <person name="Fair J.L."/>
            <person name="Maclea K.S."/>
        </authorList>
    </citation>
    <scope>NUCLEOTIDE SEQUENCE [LARGE SCALE GENOMIC DNA]</scope>
    <source>
        <strain evidence="2 3">Y2</strain>
    </source>
</reference>
<dbReference type="OrthoDB" id="2934055at2"/>
<name>A0A4U1MKV2_9BACL</name>
<evidence type="ECO:0000313" key="2">
    <source>
        <dbReference type="EMBL" id="TKD71803.1"/>
    </source>
</evidence>
<dbReference type="InterPro" id="IPR016181">
    <property type="entry name" value="Acyl_CoA_acyltransferase"/>
</dbReference>
<protein>
    <submittedName>
        <fullName evidence="2">GNAT family N-acetyltransferase</fullName>
    </submittedName>
</protein>
<dbReference type="AlphaFoldDB" id="A0A4U1MKV2"/>
<proteinExistence type="predicted"/>
<dbReference type="RefSeq" id="WP_136945658.1">
    <property type="nucleotide sequence ID" value="NZ_SWFM01000001.1"/>
</dbReference>
<dbReference type="SUPFAM" id="SSF55729">
    <property type="entry name" value="Acyl-CoA N-acyltransferases (Nat)"/>
    <property type="match status" value="1"/>
</dbReference>
<evidence type="ECO:0000313" key="3">
    <source>
        <dbReference type="Proteomes" id="UP000310541"/>
    </source>
</evidence>
<comment type="caution">
    <text evidence="2">The sequence shown here is derived from an EMBL/GenBank/DDBJ whole genome shotgun (WGS) entry which is preliminary data.</text>
</comment>
<dbReference type="InterPro" id="IPR000182">
    <property type="entry name" value="GNAT_dom"/>
</dbReference>
<dbReference type="EMBL" id="SWFM01000001">
    <property type="protein sequence ID" value="TKD71803.1"/>
    <property type="molecule type" value="Genomic_DNA"/>
</dbReference>
<dbReference type="GO" id="GO:0016747">
    <property type="term" value="F:acyltransferase activity, transferring groups other than amino-acyl groups"/>
    <property type="evidence" value="ECO:0007669"/>
    <property type="project" value="InterPro"/>
</dbReference>
<organism evidence="2 3">
    <name type="scientific">Guptibacillus hwajinpoensis</name>
    <dbReference type="NCBI Taxonomy" id="208199"/>
    <lineage>
        <taxon>Bacteria</taxon>
        <taxon>Bacillati</taxon>
        <taxon>Bacillota</taxon>
        <taxon>Bacilli</taxon>
        <taxon>Bacillales</taxon>
        <taxon>Guptibacillaceae</taxon>
        <taxon>Guptibacillus</taxon>
    </lineage>
</organism>
<evidence type="ECO:0000259" key="1">
    <source>
        <dbReference type="PROSITE" id="PS51186"/>
    </source>
</evidence>
<keyword evidence="2" id="KW-0808">Transferase</keyword>
<gene>
    <name evidence="2" type="ORF">FBF83_03100</name>
</gene>
<dbReference type="Pfam" id="PF00583">
    <property type="entry name" value="Acetyltransf_1"/>
    <property type="match status" value="1"/>
</dbReference>
<sequence length="152" mass="17718">MIGVNRKLFEGSVVDYLYDWTRSDHKWLLEELGRLPNEEDLISYIQMYEGMGCVFQVWLKNNEPVAITSVLNKAPSNHKPWIGMIVVRPEIRRKGIGREVMREVTKKFDGVVFAGVPYDMNNWSLFLGQCGFEQYEIEKEEKGNYLIFVHPG</sequence>
<accession>A0A4U1MKV2</accession>
<dbReference type="CDD" id="cd04301">
    <property type="entry name" value="NAT_SF"/>
    <property type="match status" value="1"/>
</dbReference>